<accession>A0ACC4CUT7</accession>
<sequence length="115" mass="12506">MLHESIVLSSPYASSLAFSPHNLVSLLLQFYLTCAGIKTPCSWMRLQSFCNVIFVPSSCKLNHGSYKARLIAGQRLGWGWSFHKAELAGPEDEAEGGAEHGEFPAYYGGAIGQTP</sequence>
<reference evidence="1 2" key="1">
    <citation type="journal article" date="2024" name="Plant Biotechnol. J.">
        <title>Genome and CRISPR/Cas9 system of a widespread forest tree (Populus alba) in the world.</title>
        <authorList>
            <person name="Liu Y.J."/>
            <person name="Jiang P.F."/>
            <person name="Han X.M."/>
            <person name="Li X.Y."/>
            <person name="Wang H.M."/>
            <person name="Wang Y.J."/>
            <person name="Wang X.X."/>
            <person name="Zeng Q.Y."/>
        </authorList>
    </citation>
    <scope>NUCLEOTIDE SEQUENCE [LARGE SCALE GENOMIC DNA]</scope>
    <source>
        <strain evidence="2">cv. PAL-ZL1</strain>
    </source>
</reference>
<protein>
    <submittedName>
        <fullName evidence="1">Uncharacterized protein</fullName>
    </submittedName>
</protein>
<evidence type="ECO:0000313" key="2">
    <source>
        <dbReference type="Proteomes" id="UP000309997"/>
    </source>
</evidence>
<evidence type="ECO:0000313" key="1">
    <source>
        <dbReference type="EMBL" id="KAL3604700.1"/>
    </source>
</evidence>
<keyword evidence="2" id="KW-1185">Reference proteome</keyword>
<dbReference type="Proteomes" id="UP000309997">
    <property type="component" value="Unassembled WGS sequence"/>
</dbReference>
<gene>
    <name evidence="1" type="ORF">D5086_005559</name>
</gene>
<comment type="caution">
    <text evidence="1">The sequence shown here is derived from an EMBL/GenBank/DDBJ whole genome shotgun (WGS) entry which is preliminary data.</text>
</comment>
<dbReference type="EMBL" id="RCHU02000002">
    <property type="protein sequence ID" value="KAL3604700.1"/>
    <property type="molecule type" value="Genomic_DNA"/>
</dbReference>
<proteinExistence type="predicted"/>
<organism evidence="1 2">
    <name type="scientific">Populus alba</name>
    <name type="common">White poplar</name>
    <dbReference type="NCBI Taxonomy" id="43335"/>
    <lineage>
        <taxon>Eukaryota</taxon>
        <taxon>Viridiplantae</taxon>
        <taxon>Streptophyta</taxon>
        <taxon>Embryophyta</taxon>
        <taxon>Tracheophyta</taxon>
        <taxon>Spermatophyta</taxon>
        <taxon>Magnoliopsida</taxon>
        <taxon>eudicotyledons</taxon>
        <taxon>Gunneridae</taxon>
        <taxon>Pentapetalae</taxon>
        <taxon>rosids</taxon>
        <taxon>fabids</taxon>
        <taxon>Malpighiales</taxon>
        <taxon>Salicaceae</taxon>
        <taxon>Saliceae</taxon>
        <taxon>Populus</taxon>
    </lineage>
</organism>
<name>A0ACC4CUT7_POPAL</name>